<dbReference type="PANTHER" id="PTHR21506:SF0">
    <property type="entry name" value="CONSERVED OLIGOMERIC GOLGI COMPLEX SUBUNIT 6"/>
    <property type="match status" value="1"/>
</dbReference>
<dbReference type="InterPro" id="IPR048369">
    <property type="entry name" value="COG6_C"/>
</dbReference>
<dbReference type="GO" id="GO:0017119">
    <property type="term" value="C:Golgi transport complex"/>
    <property type="evidence" value="ECO:0007669"/>
    <property type="project" value="UniProtKB-UniRule"/>
</dbReference>
<evidence type="ECO:0000259" key="13">
    <source>
        <dbReference type="Pfam" id="PF06419"/>
    </source>
</evidence>
<dbReference type="GO" id="GO:0006891">
    <property type="term" value="P:intra-Golgi vesicle-mediated transport"/>
    <property type="evidence" value="ECO:0007669"/>
    <property type="project" value="UniProtKB-UniRule"/>
</dbReference>
<evidence type="ECO:0000256" key="7">
    <source>
        <dbReference type="ARBA" id="ARBA00022927"/>
    </source>
</evidence>
<organism evidence="15 16">
    <name type="scientific">Bugula neritina</name>
    <name type="common">Brown bryozoan</name>
    <name type="synonym">Sertularia neritina</name>
    <dbReference type="NCBI Taxonomy" id="10212"/>
    <lineage>
        <taxon>Eukaryota</taxon>
        <taxon>Metazoa</taxon>
        <taxon>Spiralia</taxon>
        <taxon>Lophotrochozoa</taxon>
        <taxon>Bryozoa</taxon>
        <taxon>Gymnolaemata</taxon>
        <taxon>Cheilostomatida</taxon>
        <taxon>Flustrina</taxon>
        <taxon>Buguloidea</taxon>
        <taxon>Bugulidae</taxon>
        <taxon>Bugula</taxon>
    </lineage>
</organism>
<gene>
    <name evidence="15" type="ORF">EB796_018760</name>
</gene>
<name>A0A7J7JA58_BUGNE</name>
<keyword evidence="16" id="KW-1185">Reference proteome</keyword>
<evidence type="ECO:0000256" key="1">
    <source>
        <dbReference type="ARBA" id="ARBA00003627"/>
    </source>
</evidence>
<evidence type="ECO:0000256" key="10">
    <source>
        <dbReference type="ARBA" id="ARBA00031348"/>
    </source>
</evidence>
<keyword evidence="6 11" id="KW-0813">Transport</keyword>
<dbReference type="InterPro" id="IPR048368">
    <property type="entry name" value="COG6_N"/>
</dbReference>
<proteinExistence type="inferred from homology"/>
<accession>A0A7J7JA58</accession>
<feature type="domain" description="Conserved oligomeric complex COG6 N-terminal" evidence="13">
    <location>
        <begin position="54"/>
        <end position="166"/>
    </location>
</feature>
<evidence type="ECO:0000313" key="15">
    <source>
        <dbReference type="EMBL" id="KAF6022935.1"/>
    </source>
</evidence>
<dbReference type="Pfam" id="PF06419">
    <property type="entry name" value="COG6_N"/>
    <property type="match status" value="1"/>
</dbReference>
<feature type="region of interest" description="Disordered" evidence="12">
    <location>
        <begin position="1"/>
        <end position="31"/>
    </location>
</feature>
<dbReference type="EMBL" id="VXIV02002785">
    <property type="protein sequence ID" value="KAF6022935.1"/>
    <property type="molecule type" value="Genomic_DNA"/>
</dbReference>
<sequence length="650" mass="73344">MADQISENQSQNASNSGVTAETPASNNPLSRKLKKVLDTRLDNDKDTLEALKALSTFFTENTLRSRRNLRSDIEKRSLVINEEFLSSFRKVKDQLDSVYEDVRAMNDCCQDMTDRLKTSQSQTRDLINQTTQLQAESSKLHLRMKVANAFLTKFQLTEAEIRALKGGRDSHSIGKEFFSAVKRVKDIHQDCKILLRTNHQTAGLEIMESMAVYQEAAYERLYRWAQAECRLVTNDSPDISSTLCEAMAALQDRSVLFKYTLDEFCAARRSAIVRSFIDALTRGGPGGTPKPIELHSHDPLRYVGDILAWLHQVCASEHEHIGSLLRMCSKDGLEDTIKGALTPITEGLCRAFKVRVEQVLVSELTPVTLYKLENLVQFYTVTVSEMLDKNAAMVDTLKDIKSLSSTLFYNSLTCHTSKLLDQVELPTEELAPPSSLMSSLSLLQDILSCKDSAVLSAEHRQQDYQKILRTVVEPLIQMCTVSASRLNTIEMAVYMVNCLHQQQVVLSLFEYTESHLELIQAQIDAHLDTLISEDASYILNKLGLAVIYSNMQKTSSNASLLPDMGAEAIKSAMVKFDEFMVRPDNYHFYQMSLLKANKHRDIIGQQACVLLLTVYELIYKCIHTPEQGYSHPHSILPRTPQQVKTLLHLS</sequence>
<dbReference type="Pfam" id="PF20653">
    <property type="entry name" value="COG6_C"/>
    <property type="match status" value="1"/>
</dbReference>
<feature type="domain" description="Conserved Oligomeric Golgi complex subunit 6 C-terminal" evidence="14">
    <location>
        <begin position="200"/>
        <end position="647"/>
    </location>
</feature>
<evidence type="ECO:0000256" key="9">
    <source>
        <dbReference type="ARBA" id="ARBA00023136"/>
    </source>
</evidence>
<evidence type="ECO:0000256" key="2">
    <source>
        <dbReference type="ARBA" id="ARBA00004395"/>
    </source>
</evidence>
<dbReference type="GO" id="GO:0015031">
    <property type="term" value="P:protein transport"/>
    <property type="evidence" value="ECO:0007669"/>
    <property type="project" value="UniProtKB-KW"/>
</dbReference>
<keyword evidence="8 11" id="KW-0333">Golgi apparatus</keyword>
<evidence type="ECO:0000256" key="8">
    <source>
        <dbReference type="ARBA" id="ARBA00023034"/>
    </source>
</evidence>
<evidence type="ECO:0000313" key="16">
    <source>
        <dbReference type="Proteomes" id="UP000593567"/>
    </source>
</evidence>
<feature type="compositionally biased region" description="Polar residues" evidence="12">
    <location>
        <begin position="1"/>
        <end position="29"/>
    </location>
</feature>
<dbReference type="GO" id="GO:0000139">
    <property type="term" value="C:Golgi membrane"/>
    <property type="evidence" value="ECO:0007669"/>
    <property type="project" value="UniProtKB-SubCell"/>
</dbReference>
<dbReference type="InterPro" id="IPR010490">
    <property type="entry name" value="COG6"/>
</dbReference>
<comment type="function">
    <text evidence="1 11">Required for normal Golgi function.</text>
</comment>
<evidence type="ECO:0000256" key="3">
    <source>
        <dbReference type="ARBA" id="ARBA00011023"/>
    </source>
</evidence>
<comment type="similarity">
    <text evidence="3 11">Belongs to the COG6 family.</text>
</comment>
<evidence type="ECO:0000256" key="11">
    <source>
        <dbReference type="RuleBase" id="RU365075"/>
    </source>
</evidence>
<reference evidence="15" key="1">
    <citation type="submission" date="2020-06" db="EMBL/GenBank/DDBJ databases">
        <title>Draft genome of Bugula neritina, a colonial animal packing powerful symbionts and potential medicines.</title>
        <authorList>
            <person name="Rayko M."/>
        </authorList>
    </citation>
    <scope>NUCLEOTIDE SEQUENCE [LARGE SCALE GENOMIC DNA]</scope>
    <source>
        <strain evidence="15">Kwan_BN1</strain>
    </source>
</reference>
<protein>
    <recommendedName>
        <fullName evidence="5 11">Conserved oligomeric Golgi complex subunit 6</fullName>
        <shortName evidence="11">COG complex subunit 6</shortName>
    </recommendedName>
    <alternativeName>
        <fullName evidence="10 11">Component of oligomeric Golgi complex 6</fullName>
    </alternativeName>
</protein>
<dbReference type="PANTHER" id="PTHR21506">
    <property type="entry name" value="COMPONENT OF OLIGOMERIC GOLGI COMPLEX 6"/>
    <property type="match status" value="1"/>
</dbReference>
<comment type="caution">
    <text evidence="15">The sequence shown here is derived from an EMBL/GenBank/DDBJ whole genome shotgun (WGS) entry which is preliminary data.</text>
</comment>
<keyword evidence="7 11" id="KW-0653">Protein transport</keyword>
<evidence type="ECO:0000259" key="14">
    <source>
        <dbReference type="Pfam" id="PF20653"/>
    </source>
</evidence>
<evidence type="ECO:0000256" key="6">
    <source>
        <dbReference type="ARBA" id="ARBA00022448"/>
    </source>
</evidence>
<dbReference type="Proteomes" id="UP000593567">
    <property type="component" value="Unassembled WGS sequence"/>
</dbReference>
<evidence type="ECO:0000256" key="5">
    <source>
        <dbReference type="ARBA" id="ARBA00020973"/>
    </source>
</evidence>
<dbReference type="AlphaFoldDB" id="A0A7J7JA58"/>
<comment type="subcellular location">
    <subcellularLocation>
        <location evidence="2 11">Golgi apparatus membrane</location>
        <topology evidence="2 11">Peripheral membrane protein</topology>
    </subcellularLocation>
</comment>
<keyword evidence="9 11" id="KW-0472">Membrane</keyword>
<evidence type="ECO:0000256" key="12">
    <source>
        <dbReference type="SAM" id="MobiDB-lite"/>
    </source>
</evidence>
<dbReference type="SMART" id="SM01087">
    <property type="entry name" value="COG6"/>
    <property type="match status" value="1"/>
</dbReference>
<comment type="subunit">
    <text evidence="4">Component of the conserved oligomeric Golgi complex which is composed of eight different subunits and is required for normal Golgi morphology and localization.</text>
</comment>
<evidence type="ECO:0000256" key="4">
    <source>
        <dbReference type="ARBA" id="ARBA00011166"/>
    </source>
</evidence>
<dbReference type="OrthoDB" id="272987at2759"/>